<gene>
    <name evidence="2" type="ORF">POCTA_138.1.T1410004</name>
</gene>
<evidence type="ECO:0000313" key="3">
    <source>
        <dbReference type="Proteomes" id="UP000683925"/>
    </source>
</evidence>
<name>A0A8S1Y6S1_PAROT</name>
<accession>A0A8S1Y6S1</accession>
<evidence type="ECO:0000256" key="1">
    <source>
        <dbReference type="SAM" id="Phobius"/>
    </source>
</evidence>
<evidence type="ECO:0008006" key="4">
    <source>
        <dbReference type="Google" id="ProtNLM"/>
    </source>
</evidence>
<organism evidence="2 3">
    <name type="scientific">Paramecium octaurelia</name>
    <dbReference type="NCBI Taxonomy" id="43137"/>
    <lineage>
        <taxon>Eukaryota</taxon>
        <taxon>Sar</taxon>
        <taxon>Alveolata</taxon>
        <taxon>Ciliophora</taxon>
        <taxon>Intramacronucleata</taxon>
        <taxon>Oligohymenophorea</taxon>
        <taxon>Peniculida</taxon>
        <taxon>Parameciidae</taxon>
        <taxon>Paramecium</taxon>
    </lineage>
</organism>
<dbReference type="Proteomes" id="UP000683925">
    <property type="component" value="Unassembled WGS sequence"/>
</dbReference>
<reference evidence="2" key="1">
    <citation type="submission" date="2021-01" db="EMBL/GenBank/DDBJ databases">
        <authorList>
            <consortium name="Genoscope - CEA"/>
            <person name="William W."/>
        </authorList>
    </citation>
    <scope>NUCLEOTIDE SEQUENCE</scope>
</reference>
<keyword evidence="1" id="KW-0812">Transmembrane</keyword>
<proteinExistence type="predicted"/>
<keyword evidence="3" id="KW-1185">Reference proteome</keyword>
<dbReference type="AlphaFoldDB" id="A0A8S1Y6S1"/>
<evidence type="ECO:0000313" key="2">
    <source>
        <dbReference type="EMBL" id="CAD8207394.1"/>
    </source>
</evidence>
<keyword evidence="1" id="KW-1133">Transmembrane helix</keyword>
<protein>
    <recommendedName>
        <fullName evidence="4">Transmembrane protein</fullName>
    </recommendedName>
</protein>
<feature type="transmembrane region" description="Helical" evidence="1">
    <location>
        <begin position="12"/>
        <end position="32"/>
    </location>
</feature>
<comment type="caution">
    <text evidence="2">The sequence shown here is derived from an EMBL/GenBank/DDBJ whole genome shotgun (WGS) entry which is preliminary data.</text>
</comment>
<dbReference type="EMBL" id="CAJJDP010000142">
    <property type="protein sequence ID" value="CAD8207394.1"/>
    <property type="molecule type" value="Genomic_DNA"/>
</dbReference>
<keyword evidence="1" id="KW-0472">Membrane</keyword>
<sequence>MNRFAHKYFNNTILVQIVQLLIIMKTLLYQVVQIRLLSFGRNKMNGLVDQQQQTIRFRLIFIDQLILVIEHSEQYKQWMAIQTIQVDCVGLRLCFINNNLFTFRTFKANLMYKLKFQNQISESDNNKMRYQVYKVTKIYIILKLYLDKEQLTKTKHIAVNQSEQGFIFFPQQYIKSNDSHLSNAISISLSKLFKLVVICYLGT</sequence>